<dbReference type="EMBL" id="CH474020">
    <property type="protein sequence ID" value="EDL99340.1"/>
    <property type="molecule type" value="Genomic_DNA"/>
</dbReference>
<evidence type="ECO:0000313" key="1">
    <source>
        <dbReference type="EMBL" id="EDL99340.1"/>
    </source>
</evidence>
<accession>A6K531</accession>
<reference evidence="2" key="1">
    <citation type="submission" date="2005-09" db="EMBL/GenBank/DDBJ databases">
        <authorList>
            <person name="Mural R.J."/>
            <person name="Li P.W."/>
            <person name="Adams M.D."/>
            <person name="Amanatides P.G."/>
            <person name="Baden-Tillson H."/>
            <person name="Barnstead M."/>
            <person name="Chin S.H."/>
            <person name="Dew I."/>
            <person name="Evans C.A."/>
            <person name="Ferriera S."/>
            <person name="Flanigan M."/>
            <person name="Fosler C."/>
            <person name="Glodek A."/>
            <person name="Gu Z."/>
            <person name="Holt R.A."/>
            <person name="Jennings D."/>
            <person name="Kraft C.L."/>
            <person name="Lu F."/>
            <person name="Nguyen T."/>
            <person name="Nusskern D.R."/>
            <person name="Pfannkoch C.M."/>
            <person name="Sitter C."/>
            <person name="Sutton G.G."/>
            <person name="Venter J.C."/>
            <person name="Wang Z."/>
            <person name="Woodage T."/>
            <person name="Zheng X.H."/>
            <person name="Zhong F."/>
        </authorList>
    </citation>
    <scope>NUCLEOTIDE SEQUENCE [LARGE SCALE GENOMIC DNA]</scope>
    <source>
        <strain>BN</strain>
        <strain evidence="2">Sprague-Dawley</strain>
    </source>
</reference>
<gene>
    <name evidence="1" type="ORF">rCG_24364</name>
</gene>
<sequence>MGPGGRLRRPIPVTYFYVDQSLVILPVTVFKARLGQVQLFLCIIKALQLFQAEVAPHDVQLQDCIVVHSVQQLFALTTRGGSCHGRALQLSGVPGKPFSSWCVSRIN</sequence>
<name>A6K531_RAT</name>
<organism evidence="1 2">
    <name type="scientific">Rattus norvegicus</name>
    <name type="common">Rat</name>
    <dbReference type="NCBI Taxonomy" id="10116"/>
    <lineage>
        <taxon>Eukaryota</taxon>
        <taxon>Metazoa</taxon>
        <taxon>Chordata</taxon>
        <taxon>Craniata</taxon>
        <taxon>Vertebrata</taxon>
        <taxon>Euteleostomi</taxon>
        <taxon>Mammalia</taxon>
        <taxon>Eutheria</taxon>
        <taxon>Euarchontoglires</taxon>
        <taxon>Glires</taxon>
        <taxon>Rodentia</taxon>
        <taxon>Myomorpha</taxon>
        <taxon>Muroidea</taxon>
        <taxon>Muridae</taxon>
        <taxon>Murinae</taxon>
        <taxon>Rattus</taxon>
    </lineage>
</organism>
<dbReference type="Proteomes" id="UP000234681">
    <property type="component" value="Chromosome 4"/>
</dbReference>
<dbReference type="AlphaFoldDB" id="A6K531"/>
<protein>
    <submittedName>
        <fullName evidence="1">RCG24364</fullName>
    </submittedName>
</protein>
<proteinExistence type="predicted"/>
<evidence type="ECO:0000313" key="2">
    <source>
        <dbReference type="Proteomes" id="UP000234681"/>
    </source>
</evidence>